<dbReference type="Proteomes" id="UP000494260">
    <property type="component" value="Unassembled WGS sequence"/>
</dbReference>
<accession>A0A6P2TT39</accession>
<evidence type="ECO:0000313" key="2">
    <source>
        <dbReference type="Proteomes" id="UP000494260"/>
    </source>
</evidence>
<dbReference type="AlphaFoldDB" id="A0A6P2TT39"/>
<proteinExistence type="predicted"/>
<sequence>MLLLTNARKAFAMPVEPGQVVVAREIRIDDDALALSVVAYVRQKPHTIAVRRWLLPPSRTTHSEWRVAQRLAVV</sequence>
<dbReference type="EMBL" id="CABVQH010000005">
    <property type="protein sequence ID" value="VWC63985.1"/>
    <property type="molecule type" value="Genomic_DNA"/>
</dbReference>
<reference evidence="1 2" key="1">
    <citation type="submission" date="2019-09" db="EMBL/GenBank/DDBJ databases">
        <authorList>
            <person name="Depoorter E."/>
        </authorList>
    </citation>
    <scope>NUCLEOTIDE SEQUENCE [LARGE SCALE GENOMIC DNA]</scope>
    <source>
        <strain evidence="1">R-18109</strain>
    </source>
</reference>
<protein>
    <submittedName>
        <fullName evidence="1">Uncharacterized protein</fullName>
    </submittedName>
</protein>
<evidence type="ECO:0000313" key="1">
    <source>
        <dbReference type="EMBL" id="VWC63985.1"/>
    </source>
</evidence>
<name>A0A6P2TT39_BURL3</name>
<gene>
    <name evidence="1" type="ORF">BLA18109_01968</name>
</gene>
<dbReference type="RefSeq" id="WP_174950323.1">
    <property type="nucleotide sequence ID" value="NZ_CABVQH010000005.1"/>
</dbReference>
<organism evidence="1 2">
    <name type="scientific">Burkholderia lata (strain ATCC 17760 / DSM 23089 / LMG 22485 / NCIMB 9086 / R18194 / 383)</name>
    <dbReference type="NCBI Taxonomy" id="482957"/>
    <lineage>
        <taxon>Bacteria</taxon>
        <taxon>Pseudomonadati</taxon>
        <taxon>Pseudomonadota</taxon>
        <taxon>Betaproteobacteria</taxon>
        <taxon>Burkholderiales</taxon>
        <taxon>Burkholderiaceae</taxon>
        <taxon>Burkholderia</taxon>
        <taxon>Burkholderia cepacia complex</taxon>
    </lineage>
</organism>